<reference evidence="1 2" key="2">
    <citation type="submission" date="2018-11" db="EMBL/GenBank/DDBJ databases">
        <authorList>
            <consortium name="Pathogen Informatics"/>
        </authorList>
    </citation>
    <scope>NUCLEOTIDE SEQUENCE [LARGE SCALE GENOMIC DNA]</scope>
</reference>
<evidence type="ECO:0000313" key="3">
    <source>
        <dbReference type="WBParaSite" id="OFLC_0001498801-mRNA-1"/>
    </source>
</evidence>
<dbReference type="EMBL" id="UZAJ01041436">
    <property type="protein sequence ID" value="VDP19842.1"/>
    <property type="molecule type" value="Genomic_DNA"/>
</dbReference>
<evidence type="ECO:0000313" key="2">
    <source>
        <dbReference type="Proteomes" id="UP000267606"/>
    </source>
</evidence>
<sequence>MIEVIRHTTDLKQFASSLYMDSSIILPDALYATTTNVPRPNTIHEDIKNTGALFQIPFKCDPGMADMKTEGKRFIKKQKHGSKLISL</sequence>
<keyword evidence="2" id="KW-1185">Reference proteome</keyword>
<dbReference type="AlphaFoldDB" id="A0A183I5G5"/>
<gene>
    <name evidence="1" type="ORF">OFLC_LOCUS14977</name>
</gene>
<organism evidence="3">
    <name type="scientific">Onchocerca flexuosa</name>
    <dbReference type="NCBI Taxonomy" id="387005"/>
    <lineage>
        <taxon>Eukaryota</taxon>
        <taxon>Metazoa</taxon>
        <taxon>Ecdysozoa</taxon>
        <taxon>Nematoda</taxon>
        <taxon>Chromadorea</taxon>
        <taxon>Rhabditida</taxon>
        <taxon>Spirurina</taxon>
        <taxon>Spiruromorpha</taxon>
        <taxon>Filarioidea</taxon>
        <taxon>Onchocercidae</taxon>
        <taxon>Onchocerca</taxon>
    </lineage>
</organism>
<dbReference type="WBParaSite" id="OFLC_0001498801-mRNA-1">
    <property type="protein sequence ID" value="OFLC_0001498801-mRNA-1"/>
    <property type="gene ID" value="OFLC_0001498801"/>
</dbReference>
<reference evidence="3" key="1">
    <citation type="submission" date="2016-06" db="UniProtKB">
        <authorList>
            <consortium name="WormBaseParasite"/>
        </authorList>
    </citation>
    <scope>IDENTIFICATION</scope>
</reference>
<name>A0A183I5G5_9BILA</name>
<dbReference type="Proteomes" id="UP000267606">
    <property type="component" value="Unassembled WGS sequence"/>
</dbReference>
<accession>A0A183I5G5</accession>
<evidence type="ECO:0000313" key="1">
    <source>
        <dbReference type="EMBL" id="VDP19842.1"/>
    </source>
</evidence>
<proteinExistence type="predicted"/>
<protein>
    <submittedName>
        <fullName evidence="1 3">Uncharacterized protein</fullName>
    </submittedName>
</protein>